<gene>
    <name evidence="4" type="ORF">DJ90_1818</name>
</gene>
<dbReference type="InterPro" id="IPR008040">
    <property type="entry name" value="Hydant_A_N"/>
</dbReference>
<dbReference type="PANTHER" id="PTHR11365:SF23">
    <property type="entry name" value="HYPOTHETICAL 5-OXOPROLINASE (EUROFUNG)-RELATED"/>
    <property type="match status" value="1"/>
</dbReference>
<proteinExistence type="predicted"/>
<dbReference type="STRING" id="44252.DJ90_1818"/>
<feature type="domain" description="Hydantoinase A/oxoprolinase" evidence="1">
    <location>
        <begin position="204"/>
        <end position="489"/>
    </location>
</feature>
<dbReference type="PANTHER" id="PTHR11365">
    <property type="entry name" value="5-OXOPROLINASE RELATED"/>
    <property type="match status" value="1"/>
</dbReference>
<dbReference type="OrthoDB" id="9768323at2"/>
<dbReference type="InterPro" id="IPR045079">
    <property type="entry name" value="Oxoprolinase-like"/>
</dbReference>
<dbReference type="InterPro" id="IPR049517">
    <property type="entry name" value="ACX-like_C"/>
</dbReference>
<dbReference type="Pfam" id="PF01968">
    <property type="entry name" value="Hydantoinase_A"/>
    <property type="match status" value="1"/>
</dbReference>
<evidence type="ECO:0000313" key="4">
    <source>
        <dbReference type="EMBL" id="KFN12135.1"/>
    </source>
</evidence>
<name>A0A090ZPH0_PAEMA</name>
<comment type="caution">
    <text evidence="4">The sequence shown here is derived from an EMBL/GenBank/DDBJ whole genome shotgun (WGS) entry which is preliminary data.</text>
</comment>
<dbReference type="PATRIC" id="fig|44252.3.peg.14"/>
<feature type="domain" description="Hydantoinase/oxoprolinase N-terminal" evidence="2">
    <location>
        <begin position="6"/>
        <end position="183"/>
    </location>
</feature>
<dbReference type="Pfam" id="PF19278">
    <property type="entry name" value="Hydant_A_C"/>
    <property type="match status" value="1"/>
</dbReference>
<evidence type="ECO:0000259" key="2">
    <source>
        <dbReference type="Pfam" id="PF05378"/>
    </source>
</evidence>
<dbReference type="SUPFAM" id="SSF53067">
    <property type="entry name" value="Actin-like ATPase domain"/>
    <property type="match status" value="1"/>
</dbReference>
<accession>A0A090ZPH0</accession>
<sequence>MTQKYRLGIDIGGTFTDVMLTGRSGEVAAALKTPSVPSAPEQAIFNALRQLKDNGIDIGAIELFVHGTTLGVNTLIERNGAKTGLLTTGGFRDVLEIRRLRLENTTDLYGDKALPLIPRHLVKEIDERCLADGRIYRPLRPEELRRAVAELLEEGVTAIAVSFLHAYHNPEHERQAAELIRREFPGVFVSASSEVWPQQREYERTLATVMNAYVGSRMSEYFQRLEAGASEQGLRAQVLSTMSNGGIMTARRAAQEPVKTLLSGPASGVIGATHVARLAGIDKVITFDMGGTSVDVAVIDGEPAYSSENQVGDFPVIIPAVDVTAIGAGGGSVAWVDSAGVLKVGPRSAGADPGPACYGRGGQEATTTDAYVHLGIIHPERFLGGGMPLDERLAAAVLTRLGERIGLDSRAAAQAIIDVATANMYAQFTPLMARKGIDPRDFTLLAYGGAGPTHAFLLAREVGIRRVLIPPSPGTLCATGCVVADLRNDFVRTVYKTEQQLQPGEIGATLQGLKEQGGRWLSEESSRGIALETSYVLFSADMRYEGQAFDIEVSLPAEETEAEAEAEAIRRFHQRYHDIFGISQPGDPVMFVNLRASVVGVTRKAGAIRPPERAADRSAPGTPDKRQLFFDGRSWTASVLKRSELPEESAPALSGPVIVEEYDTTVFVPPGYRVCRDKLGNMIGEAEA</sequence>
<evidence type="ECO:0000313" key="5">
    <source>
        <dbReference type="Proteomes" id="UP000029278"/>
    </source>
</evidence>
<reference evidence="4 5" key="1">
    <citation type="submission" date="2014-04" db="EMBL/GenBank/DDBJ databases">
        <authorList>
            <person name="Bishop-Lilly K.A."/>
            <person name="Broomall S.M."/>
            <person name="Chain P.S."/>
            <person name="Chertkov O."/>
            <person name="Coyne S.R."/>
            <person name="Daligault H.E."/>
            <person name="Davenport K.W."/>
            <person name="Erkkila T."/>
            <person name="Frey K.G."/>
            <person name="Gibbons H.S."/>
            <person name="Gu W."/>
            <person name="Jaissle J."/>
            <person name="Johnson S.L."/>
            <person name="Koroleva G.I."/>
            <person name="Ladner J.T."/>
            <person name="Lo C.-C."/>
            <person name="Minogue T.D."/>
            <person name="Munk C."/>
            <person name="Palacios G.F."/>
            <person name="Redden C.L."/>
            <person name="Rosenzweig C.N."/>
            <person name="Scholz M.B."/>
            <person name="Teshima H."/>
            <person name="Xu Y."/>
        </authorList>
    </citation>
    <scope>NUCLEOTIDE SEQUENCE [LARGE SCALE GENOMIC DNA]</scope>
    <source>
        <strain evidence="4 5">8244</strain>
    </source>
</reference>
<evidence type="ECO:0000259" key="3">
    <source>
        <dbReference type="Pfam" id="PF19278"/>
    </source>
</evidence>
<evidence type="ECO:0000259" key="1">
    <source>
        <dbReference type="Pfam" id="PF01968"/>
    </source>
</evidence>
<dbReference type="GO" id="GO:0017168">
    <property type="term" value="F:5-oxoprolinase (ATP-hydrolyzing) activity"/>
    <property type="evidence" value="ECO:0007669"/>
    <property type="project" value="TreeGrafter"/>
</dbReference>
<dbReference type="GeneID" id="77008068"/>
<dbReference type="EMBL" id="JMQA01000001">
    <property type="protein sequence ID" value="KFN12135.1"/>
    <property type="molecule type" value="Genomic_DNA"/>
</dbReference>
<organism evidence="4 5">
    <name type="scientific">Paenibacillus macerans</name>
    <name type="common">Bacillus macerans</name>
    <dbReference type="NCBI Taxonomy" id="44252"/>
    <lineage>
        <taxon>Bacteria</taxon>
        <taxon>Bacillati</taxon>
        <taxon>Bacillota</taxon>
        <taxon>Bacilli</taxon>
        <taxon>Bacillales</taxon>
        <taxon>Paenibacillaceae</taxon>
        <taxon>Paenibacillus</taxon>
    </lineage>
</organism>
<feature type="domain" description="Acetophenone carboxylase-like C-terminal" evidence="3">
    <location>
        <begin position="525"/>
        <end position="678"/>
    </location>
</feature>
<dbReference type="AlphaFoldDB" id="A0A090ZPH0"/>
<dbReference type="RefSeq" id="WP_036624018.1">
    <property type="nucleotide sequence ID" value="NZ_BGML01000001.1"/>
</dbReference>
<keyword evidence="5" id="KW-1185">Reference proteome</keyword>
<dbReference type="HOGENOM" id="CLU_002157_1_2_9"/>
<dbReference type="Pfam" id="PF05378">
    <property type="entry name" value="Hydant_A_N"/>
    <property type="match status" value="1"/>
</dbReference>
<dbReference type="GO" id="GO:0005829">
    <property type="term" value="C:cytosol"/>
    <property type="evidence" value="ECO:0007669"/>
    <property type="project" value="TreeGrafter"/>
</dbReference>
<protein>
    <submittedName>
        <fullName evidence="4">Hydantoinase/oxoprolinase family protein</fullName>
    </submittedName>
</protein>
<dbReference type="InterPro" id="IPR002821">
    <property type="entry name" value="Hydantoinase_A"/>
</dbReference>
<dbReference type="GO" id="GO:0006749">
    <property type="term" value="P:glutathione metabolic process"/>
    <property type="evidence" value="ECO:0007669"/>
    <property type="project" value="TreeGrafter"/>
</dbReference>
<dbReference type="InterPro" id="IPR043129">
    <property type="entry name" value="ATPase_NBD"/>
</dbReference>
<dbReference type="Proteomes" id="UP000029278">
    <property type="component" value="Unassembled WGS sequence"/>
</dbReference>